<accession>A0AAW1T8G7</accession>
<dbReference type="Gene3D" id="2.60.200.20">
    <property type="match status" value="1"/>
</dbReference>
<dbReference type="PROSITE" id="PS50006">
    <property type="entry name" value="FHA_DOMAIN"/>
    <property type="match status" value="1"/>
</dbReference>
<comment type="caution">
    <text evidence="2">The sequence shown here is derived from an EMBL/GenBank/DDBJ whole genome shotgun (WGS) entry which is preliminary data.</text>
</comment>
<dbReference type="InterPro" id="IPR000253">
    <property type="entry name" value="FHA_dom"/>
</dbReference>
<dbReference type="AlphaFoldDB" id="A0AAW1T8G7"/>
<protein>
    <recommendedName>
        <fullName evidence="1">FHA domain-containing protein</fullName>
    </recommendedName>
</protein>
<name>A0AAW1T8G7_9CHLO</name>
<gene>
    <name evidence="2" type="ORF">WJX84_006184</name>
</gene>
<evidence type="ECO:0000313" key="3">
    <source>
        <dbReference type="Proteomes" id="UP001485043"/>
    </source>
</evidence>
<dbReference type="InterPro" id="IPR050923">
    <property type="entry name" value="Cell_Proc_Reg/RNA_Proc"/>
</dbReference>
<evidence type="ECO:0000313" key="2">
    <source>
        <dbReference type="EMBL" id="KAK9864826.1"/>
    </source>
</evidence>
<evidence type="ECO:0000259" key="1">
    <source>
        <dbReference type="PROSITE" id="PS50006"/>
    </source>
</evidence>
<organism evidence="2 3">
    <name type="scientific">Apatococcus fuscideae</name>
    <dbReference type="NCBI Taxonomy" id="2026836"/>
    <lineage>
        <taxon>Eukaryota</taxon>
        <taxon>Viridiplantae</taxon>
        <taxon>Chlorophyta</taxon>
        <taxon>core chlorophytes</taxon>
        <taxon>Trebouxiophyceae</taxon>
        <taxon>Chlorellales</taxon>
        <taxon>Chlorellaceae</taxon>
        <taxon>Apatococcus</taxon>
    </lineage>
</organism>
<dbReference type="PANTHER" id="PTHR23308">
    <property type="entry name" value="NUCLEAR INHIBITOR OF PROTEIN PHOSPHATASE-1"/>
    <property type="match status" value="1"/>
</dbReference>
<proteinExistence type="predicted"/>
<feature type="domain" description="FHA" evidence="1">
    <location>
        <begin position="37"/>
        <end position="86"/>
    </location>
</feature>
<dbReference type="CDD" id="cd00060">
    <property type="entry name" value="FHA"/>
    <property type="match status" value="1"/>
</dbReference>
<sequence length="162" mass="18015">MVQCQEPKKTRVADSLVLEVLEGPCAGASLSKNSHWLPIGRTARSKFQIKDPSISEQHAELCWTGCNWELQDLDSTCGTYVNGARLTARVTFNLKDGDLIRFGADTVAKAEIVPIPTELVTVEQYLQAECCRLVQQLKGSAELHASQLRKKWSQERSQIVNS</sequence>
<dbReference type="SMART" id="SM00240">
    <property type="entry name" value="FHA"/>
    <property type="match status" value="1"/>
</dbReference>
<keyword evidence="3" id="KW-1185">Reference proteome</keyword>
<reference evidence="2 3" key="1">
    <citation type="journal article" date="2024" name="Nat. Commun.">
        <title>Phylogenomics reveals the evolutionary origins of lichenization in chlorophyte algae.</title>
        <authorList>
            <person name="Puginier C."/>
            <person name="Libourel C."/>
            <person name="Otte J."/>
            <person name="Skaloud P."/>
            <person name="Haon M."/>
            <person name="Grisel S."/>
            <person name="Petersen M."/>
            <person name="Berrin J.G."/>
            <person name="Delaux P.M."/>
            <person name="Dal Grande F."/>
            <person name="Keller J."/>
        </authorList>
    </citation>
    <scope>NUCLEOTIDE SEQUENCE [LARGE SCALE GENOMIC DNA]</scope>
    <source>
        <strain evidence="2 3">SAG 2523</strain>
    </source>
</reference>
<dbReference type="Pfam" id="PF00498">
    <property type="entry name" value="FHA"/>
    <property type="match status" value="1"/>
</dbReference>
<dbReference type="EMBL" id="JALJOV010000310">
    <property type="protein sequence ID" value="KAK9864826.1"/>
    <property type="molecule type" value="Genomic_DNA"/>
</dbReference>
<dbReference type="InterPro" id="IPR008984">
    <property type="entry name" value="SMAD_FHA_dom_sf"/>
</dbReference>
<dbReference type="SUPFAM" id="SSF49879">
    <property type="entry name" value="SMAD/FHA domain"/>
    <property type="match status" value="1"/>
</dbReference>
<dbReference type="Proteomes" id="UP001485043">
    <property type="component" value="Unassembled WGS sequence"/>
</dbReference>